<dbReference type="SUPFAM" id="SSF53067">
    <property type="entry name" value="Actin-like ATPase domain"/>
    <property type="match status" value="2"/>
</dbReference>
<name>A0ABV8V1U2_9GAMM</name>
<feature type="domain" description="Ppx/GppA phosphatase C-terminal" evidence="3">
    <location>
        <begin position="312"/>
        <end position="483"/>
    </location>
</feature>
<dbReference type="Gene3D" id="3.30.420.150">
    <property type="entry name" value="Exopolyphosphatase. Domain 2"/>
    <property type="match status" value="1"/>
</dbReference>
<feature type="domain" description="Ppx/GppA phosphatase N-terminal" evidence="2">
    <location>
        <begin position="28"/>
        <end position="305"/>
    </location>
</feature>
<dbReference type="InterPro" id="IPR003695">
    <property type="entry name" value="Ppx_GppA_N"/>
</dbReference>
<sequence>MTESTSDSPQANYYAAVDLGSNSFHLLVAKVVGNRLEVVDRHKEMVQIARGLDDRGNLAKETQAEAIAVLLRINERLRDIAPENIRAVGTKTLRAARNADKFLRKAEAALGHSINIISGFEEARLVYQGVVRSLEDTSQKRLVIDIGGASTEFIIGEGRGPRLLESLNLGCVTLAERHFKFGPVTKTRMDAAYIAASAAIEPIARAYKAFGWDIALGTSGTMRAAAELMDAKDQGLITRANLEKIIQQTIIDGEVLNNEVPKLRRDVLPAGLAIIKALFDQLGLEQLHIADVALKEGLIFEILGREANTDSREDSVNRLAQTYQCDQTQRERVARLAERFASQLQLADINDTKAAQLVAWAGTLHEIGLHISHNGFHKHGYYLLRHHDMSGFSRYEQHMLAALVRLQRSAIKTSLISELAPHNRDDFMCMVVALRLAVILCRGREALDITPRLTLLANGELTLALPQGWLEKHPLSAINLHNEAEELLLAGVKFHFS</sequence>
<gene>
    <name evidence="4" type="ORF">ACFOX3_06090</name>
</gene>
<dbReference type="InterPro" id="IPR050273">
    <property type="entry name" value="GppA/Ppx_hydrolase"/>
</dbReference>
<dbReference type="CDD" id="cd24053">
    <property type="entry name" value="ASKHA_NBD_EcPPX-GppA-like"/>
    <property type="match status" value="1"/>
</dbReference>
<dbReference type="EMBL" id="JBHSCX010000004">
    <property type="protein sequence ID" value="MFC4361864.1"/>
    <property type="molecule type" value="Genomic_DNA"/>
</dbReference>
<dbReference type="Gene3D" id="3.30.420.40">
    <property type="match status" value="1"/>
</dbReference>
<dbReference type="RefSeq" id="WP_290263943.1">
    <property type="nucleotide sequence ID" value="NZ_JAUFQG010000006.1"/>
</dbReference>
<dbReference type="InterPro" id="IPR030673">
    <property type="entry name" value="PyroPPase_GppA_Ppx"/>
</dbReference>
<accession>A0ABV8V1U2</accession>
<evidence type="ECO:0000259" key="2">
    <source>
        <dbReference type="Pfam" id="PF02541"/>
    </source>
</evidence>
<keyword evidence="5" id="KW-1185">Reference proteome</keyword>
<dbReference type="Pfam" id="PF21447">
    <property type="entry name" value="Ppx-GppA_III"/>
    <property type="match status" value="1"/>
</dbReference>
<dbReference type="Proteomes" id="UP001595840">
    <property type="component" value="Unassembled WGS sequence"/>
</dbReference>
<reference evidence="5" key="1">
    <citation type="journal article" date="2019" name="Int. J. Syst. Evol. Microbiol.">
        <title>The Global Catalogue of Microorganisms (GCM) 10K type strain sequencing project: providing services to taxonomists for standard genome sequencing and annotation.</title>
        <authorList>
            <consortium name="The Broad Institute Genomics Platform"/>
            <consortium name="The Broad Institute Genome Sequencing Center for Infectious Disease"/>
            <person name="Wu L."/>
            <person name="Ma J."/>
        </authorList>
    </citation>
    <scope>NUCLEOTIDE SEQUENCE [LARGE SCALE GENOMIC DNA]</scope>
    <source>
        <strain evidence="5">CECT 8570</strain>
    </source>
</reference>
<evidence type="ECO:0000256" key="1">
    <source>
        <dbReference type="ARBA" id="ARBA00022801"/>
    </source>
</evidence>
<dbReference type="InterPro" id="IPR048950">
    <property type="entry name" value="Ppx_GppA_C"/>
</dbReference>
<dbReference type="SUPFAM" id="SSF109604">
    <property type="entry name" value="HD-domain/PDEase-like"/>
    <property type="match status" value="1"/>
</dbReference>
<proteinExistence type="predicted"/>
<dbReference type="Gene3D" id="1.10.3210.10">
    <property type="entry name" value="Hypothetical protein af1432"/>
    <property type="match status" value="1"/>
</dbReference>
<keyword evidence="1" id="KW-0378">Hydrolase</keyword>
<comment type="caution">
    <text evidence="4">The sequence shown here is derived from an EMBL/GenBank/DDBJ whole genome shotgun (WGS) entry which is preliminary data.</text>
</comment>
<dbReference type="PANTHER" id="PTHR30005">
    <property type="entry name" value="EXOPOLYPHOSPHATASE"/>
    <property type="match status" value="1"/>
</dbReference>
<organism evidence="4 5">
    <name type="scientific">Simiduia curdlanivorans</name>
    <dbReference type="NCBI Taxonomy" id="1492769"/>
    <lineage>
        <taxon>Bacteria</taxon>
        <taxon>Pseudomonadati</taxon>
        <taxon>Pseudomonadota</taxon>
        <taxon>Gammaproteobacteria</taxon>
        <taxon>Cellvibrionales</taxon>
        <taxon>Cellvibrionaceae</taxon>
        <taxon>Simiduia</taxon>
    </lineage>
</organism>
<evidence type="ECO:0000313" key="5">
    <source>
        <dbReference type="Proteomes" id="UP001595840"/>
    </source>
</evidence>
<dbReference type="PANTHER" id="PTHR30005:SF0">
    <property type="entry name" value="RETROGRADE REGULATION PROTEIN 2"/>
    <property type="match status" value="1"/>
</dbReference>
<evidence type="ECO:0000313" key="4">
    <source>
        <dbReference type="EMBL" id="MFC4361864.1"/>
    </source>
</evidence>
<evidence type="ECO:0000259" key="3">
    <source>
        <dbReference type="Pfam" id="PF21447"/>
    </source>
</evidence>
<dbReference type="Pfam" id="PF02541">
    <property type="entry name" value="Ppx-GppA"/>
    <property type="match status" value="1"/>
</dbReference>
<protein>
    <submittedName>
        <fullName evidence="4">Ppx/GppA family phosphatase</fullName>
    </submittedName>
</protein>
<dbReference type="InterPro" id="IPR043129">
    <property type="entry name" value="ATPase_NBD"/>
</dbReference>
<dbReference type="PIRSF" id="PIRSF001267">
    <property type="entry name" value="Pyrophosphatase_GppA_Ppx"/>
    <property type="match status" value="1"/>
</dbReference>